<dbReference type="EMBL" id="CATQJA010002597">
    <property type="protein sequence ID" value="CAJ0572404.1"/>
    <property type="molecule type" value="Genomic_DNA"/>
</dbReference>
<gene>
    <name evidence="2" type="ORF">MSPICULIGERA_LOCUS10792</name>
</gene>
<evidence type="ECO:0000256" key="1">
    <source>
        <dbReference type="SAM" id="MobiDB-lite"/>
    </source>
</evidence>
<keyword evidence="3" id="KW-1185">Reference proteome</keyword>
<feature type="region of interest" description="Disordered" evidence="1">
    <location>
        <begin position="515"/>
        <end position="842"/>
    </location>
</feature>
<accession>A0AA36CQ39</accession>
<evidence type="ECO:0000313" key="2">
    <source>
        <dbReference type="EMBL" id="CAJ0572404.1"/>
    </source>
</evidence>
<dbReference type="AlphaFoldDB" id="A0AA36CQ39"/>
<protein>
    <submittedName>
        <fullName evidence="2">Uncharacterized protein</fullName>
    </submittedName>
</protein>
<name>A0AA36CQ39_9BILA</name>
<feature type="compositionally biased region" description="Basic and acidic residues" evidence="1">
    <location>
        <begin position="619"/>
        <end position="647"/>
    </location>
</feature>
<reference evidence="2" key="1">
    <citation type="submission" date="2023-06" db="EMBL/GenBank/DDBJ databases">
        <authorList>
            <person name="Delattre M."/>
        </authorList>
    </citation>
    <scope>NUCLEOTIDE SEQUENCE</scope>
    <source>
        <strain evidence="2">AF72</strain>
    </source>
</reference>
<organism evidence="2 3">
    <name type="scientific">Mesorhabditis spiculigera</name>
    <dbReference type="NCBI Taxonomy" id="96644"/>
    <lineage>
        <taxon>Eukaryota</taxon>
        <taxon>Metazoa</taxon>
        <taxon>Ecdysozoa</taxon>
        <taxon>Nematoda</taxon>
        <taxon>Chromadorea</taxon>
        <taxon>Rhabditida</taxon>
        <taxon>Rhabditina</taxon>
        <taxon>Rhabditomorpha</taxon>
        <taxon>Rhabditoidea</taxon>
        <taxon>Rhabditidae</taxon>
        <taxon>Mesorhabditinae</taxon>
        <taxon>Mesorhabditis</taxon>
    </lineage>
</organism>
<feature type="compositionally biased region" description="Pro residues" evidence="1">
    <location>
        <begin position="741"/>
        <end position="752"/>
    </location>
</feature>
<feature type="compositionally biased region" description="Basic and acidic residues" evidence="1">
    <location>
        <begin position="675"/>
        <end position="688"/>
    </location>
</feature>
<evidence type="ECO:0000313" key="3">
    <source>
        <dbReference type="Proteomes" id="UP001177023"/>
    </source>
</evidence>
<feature type="compositionally biased region" description="Acidic residues" evidence="1">
    <location>
        <begin position="533"/>
        <end position="544"/>
    </location>
</feature>
<comment type="caution">
    <text evidence="2">The sequence shown here is derived from an EMBL/GenBank/DDBJ whole genome shotgun (WGS) entry which is preliminary data.</text>
</comment>
<feature type="non-terminal residue" evidence="2">
    <location>
        <position position="1"/>
    </location>
</feature>
<dbReference type="Proteomes" id="UP001177023">
    <property type="component" value="Unassembled WGS sequence"/>
</dbReference>
<feature type="compositionally biased region" description="Basic and acidic residues" evidence="1">
    <location>
        <begin position="601"/>
        <end position="610"/>
    </location>
</feature>
<feature type="compositionally biased region" description="Low complexity" evidence="1">
    <location>
        <begin position="813"/>
        <end position="833"/>
    </location>
</feature>
<proteinExistence type="predicted"/>
<feature type="compositionally biased region" description="Polar residues" evidence="1">
    <location>
        <begin position="774"/>
        <end position="807"/>
    </location>
</feature>
<feature type="compositionally biased region" description="Basic and acidic residues" evidence="1">
    <location>
        <begin position="720"/>
        <end position="739"/>
    </location>
</feature>
<sequence>MRKILGIKGVRESIRVRAGEDDLVLQSTCPDVVLYSERSIDLLSEWTQFDCLLNCDNAQYSGKRAPYWQWVLDEGMQVFKERYKHVFRRGDTKDCEDMGQLWEELSPDRKSHFKARADQQNAPELVARRRAANVEHYQRAVEKDPGLALKERSIRNAIQHRNDMILARRAAEESDIPVYTQDPLVVNDHYMQTLIDAKADVIKVGFRVTKVNLKEQSVEQIVQNMNMAVLKMNIYDDFYTSSILRSHPSEVALVIFSPEKGVITTKTWLVSFSPNLLYKSDTVPGEHWKHLNNETAKTGIIPTSGQYRLEIPRVFYELGEIVKEYTPYILVNENDWNLVRTSMFFMAHGSQAPITFGEIEKRLVFCEDFLGLLSEFWMSEGAPETYKPWTNQQISDLLRENMLARDSPDYPGCDFHRDCELRHRANCALGKALVVVHHIFTIWDETKFANCPEKPPHLHDLAMDLPPGVTVYGTGSDHLVPDSELNLNESYEEGDYIPDAETVAKVRDALSRSRLTDEDKNIGPVRTAPSGYDVEDDDDLDSEEGFSAAGPSSGLRHNGPAQRIFATGTSQAQAQPRRFGNNPGYSGSQNATPNAYNGCARPEDQHRRGQEFQGGPRDFQGDRRFPERPDYREDLYYGQQPERERYQEPGGYRSAGNDYYEEPGGPVRYGAPTQGDHRGRRNYEDPRDYGNPGNGYGPPDRYRDDVYARQQQQQPVRYPANDRNRPLHPVDDHLARRPEQFYPPPAPQPYRQPPLAVDHNAQHYEAGNPGRYTPNHTASTTQDTSYHTALTSQPIASSSSSTRTLKSNRPRFSIPSAPISRAPAANNQPPAAQWDVETQEPRTRAPLRKIELEFQAISENEYNQQLAIRDRLYRDKYPRAAGVEMPGHLQRFAAAH</sequence>
<feature type="compositionally biased region" description="Polar residues" evidence="1">
    <location>
        <begin position="583"/>
        <end position="595"/>
    </location>
</feature>